<comment type="caution">
    <text evidence="2">The sequence shown here is derived from an EMBL/GenBank/DDBJ whole genome shotgun (WGS) entry which is preliminary data.</text>
</comment>
<feature type="domain" description="Transposase DDE" evidence="1">
    <location>
        <begin position="234"/>
        <end position="357"/>
    </location>
</feature>
<dbReference type="Pfam" id="PF13751">
    <property type="entry name" value="DDE_Tnp_1_6"/>
    <property type="match status" value="1"/>
</dbReference>
<sequence length="380" mass="42360">MEAIAAIDPVWLRSFAPSDWFTRYGARVDAYRLPRSETERLELARRIGADGVTVLAQAWRADAPESVKALPAVASLRTIWVQQYYRDDSGIVLRDKEIHGRPPGAIAITSPYDLDARYSVKRGAGWNGYKVQLSEGCDDGRPHPITYVDTVPATEADIDTTTRVHESLTRRDLVPVEHLADSAYITADAVLDAHARHSIELVGPVGQGNQWQSRNSGAFDTDAFTIDWDTLTAVCPQGHRNTWSGTGTDRHGKPRVMFTFSLTDCTPCPVRSRCTRAKTAARTITLRTREQHELLRDLRAEQQTEQWRQRYAARSGIEGTISQAVRAFGLRRCRYKGIAKARVQNILTATAINLTRLDAWLAGKPMGRNRISHLAALATT</sequence>
<keyword evidence="3" id="KW-1185">Reference proteome</keyword>
<proteinExistence type="predicted"/>
<evidence type="ECO:0000313" key="2">
    <source>
        <dbReference type="EMBL" id="MFC0534106.1"/>
    </source>
</evidence>
<reference evidence="2 3" key="1">
    <citation type="submission" date="2024-09" db="EMBL/GenBank/DDBJ databases">
        <authorList>
            <person name="Sun Q."/>
            <person name="Mori K."/>
        </authorList>
    </citation>
    <scope>NUCLEOTIDE SEQUENCE [LARGE SCALE GENOMIC DNA]</scope>
    <source>
        <strain evidence="2 3">TBRC 3947</strain>
    </source>
</reference>
<dbReference type="PANTHER" id="PTHR33408:SF2">
    <property type="entry name" value="TRANSPOSASE DDE DOMAIN-CONTAINING PROTEIN"/>
    <property type="match status" value="1"/>
</dbReference>
<dbReference type="InterPro" id="IPR025668">
    <property type="entry name" value="Tnp_DDE_dom"/>
</dbReference>
<dbReference type="RefSeq" id="WP_377262528.1">
    <property type="nucleotide sequence ID" value="NZ_JBHLUH010000100.1"/>
</dbReference>
<evidence type="ECO:0000313" key="3">
    <source>
        <dbReference type="Proteomes" id="UP001589867"/>
    </source>
</evidence>
<accession>A0ABV6MHN4</accession>
<dbReference type="Proteomes" id="UP001589867">
    <property type="component" value="Unassembled WGS sequence"/>
</dbReference>
<protein>
    <submittedName>
        <fullName evidence="2">Transposase</fullName>
    </submittedName>
</protein>
<dbReference type="EMBL" id="JBHLUH010000100">
    <property type="protein sequence ID" value="MFC0534106.1"/>
    <property type="molecule type" value="Genomic_DNA"/>
</dbReference>
<organism evidence="2 3">
    <name type="scientific">Phytohabitans kaempferiae</name>
    <dbReference type="NCBI Taxonomy" id="1620943"/>
    <lineage>
        <taxon>Bacteria</taxon>
        <taxon>Bacillati</taxon>
        <taxon>Actinomycetota</taxon>
        <taxon>Actinomycetes</taxon>
        <taxon>Micromonosporales</taxon>
        <taxon>Micromonosporaceae</taxon>
    </lineage>
</organism>
<name>A0ABV6MHN4_9ACTN</name>
<evidence type="ECO:0000259" key="1">
    <source>
        <dbReference type="Pfam" id="PF13751"/>
    </source>
</evidence>
<dbReference type="PANTHER" id="PTHR33408">
    <property type="entry name" value="TRANSPOSASE"/>
    <property type="match status" value="1"/>
</dbReference>
<gene>
    <name evidence="2" type="ORF">ACFFIA_41575</name>
</gene>